<dbReference type="CDD" id="cd02440">
    <property type="entry name" value="AdoMet_MTases"/>
    <property type="match status" value="1"/>
</dbReference>
<evidence type="ECO:0000256" key="1">
    <source>
        <dbReference type="ARBA" id="ARBA00022679"/>
    </source>
</evidence>
<dbReference type="Gene3D" id="3.40.50.150">
    <property type="entry name" value="Vaccinia Virus protein VP39"/>
    <property type="match status" value="1"/>
</dbReference>
<accession>A0ABX8EIY6</accession>
<keyword evidence="1 3" id="KW-0808">Transferase</keyword>
<dbReference type="EC" id="2.1.1.-" evidence="3"/>
<feature type="domain" description="Methyltransferase" evidence="2">
    <location>
        <begin position="49"/>
        <end position="147"/>
    </location>
</feature>
<dbReference type="Proteomes" id="UP000679307">
    <property type="component" value="Chromosome"/>
</dbReference>
<keyword evidence="3" id="KW-0489">Methyltransferase</keyword>
<dbReference type="PANTHER" id="PTHR43861:SF3">
    <property type="entry name" value="PUTATIVE (AFU_ORTHOLOGUE AFUA_2G14390)-RELATED"/>
    <property type="match status" value="1"/>
</dbReference>
<protein>
    <submittedName>
        <fullName evidence="3">tRNA 5-carboxymethoxyuridine methyltransferase</fullName>
        <ecNumber evidence="3">2.1.1.-</ecNumber>
    </submittedName>
</protein>
<sequence length="209" mass="21869">MTARPTRWAAGGSDNDYYAETFAALVAEGEDVEGEARLADALCPRGARVLDAGAGMGRVAAALQQRGHHVLAVEPDAGLVARAQATYPDLPVLPVDVLDVDARMLAAAGAPEAFDLVVAVGNVMVFVAEGTEVAVLRRLHDLLAPGGRVLLGFHPVDGPTTSRDYAPADFVADATAAGLHVDARYGSYELHPPTDSYVVWVLARGTDRA</sequence>
<dbReference type="SUPFAM" id="SSF53335">
    <property type="entry name" value="S-adenosyl-L-methionine-dependent methyltransferases"/>
    <property type="match status" value="1"/>
</dbReference>
<dbReference type="GO" id="GO:0032259">
    <property type="term" value="P:methylation"/>
    <property type="evidence" value="ECO:0007669"/>
    <property type="project" value="UniProtKB-KW"/>
</dbReference>
<reference evidence="3 4" key="1">
    <citation type="submission" date="2021-05" db="EMBL/GenBank/DDBJ databases">
        <title>Complete genome of Nocardioides aquaticus KCTC 9944T isolated from meromictic and hypersaline Ekho Lake, Antarctica.</title>
        <authorList>
            <person name="Hwang K."/>
            <person name="Kim K.M."/>
            <person name="Choe H."/>
        </authorList>
    </citation>
    <scope>NUCLEOTIDE SEQUENCE [LARGE SCALE GENOMIC DNA]</scope>
    <source>
        <strain evidence="3 4">KCTC 9944</strain>
    </source>
</reference>
<dbReference type="InterPro" id="IPR029063">
    <property type="entry name" value="SAM-dependent_MTases_sf"/>
</dbReference>
<proteinExistence type="predicted"/>
<dbReference type="GO" id="GO:0008168">
    <property type="term" value="F:methyltransferase activity"/>
    <property type="evidence" value="ECO:0007669"/>
    <property type="project" value="UniProtKB-KW"/>
</dbReference>
<evidence type="ECO:0000313" key="3">
    <source>
        <dbReference type="EMBL" id="QVT78633.1"/>
    </source>
</evidence>
<keyword evidence="4" id="KW-1185">Reference proteome</keyword>
<evidence type="ECO:0000259" key="2">
    <source>
        <dbReference type="Pfam" id="PF13649"/>
    </source>
</evidence>
<name>A0ABX8EIY6_9ACTN</name>
<dbReference type="PANTHER" id="PTHR43861">
    <property type="entry name" value="TRANS-ACONITATE 2-METHYLTRANSFERASE-RELATED"/>
    <property type="match status" value="1"/>
</dbReference>
<gene>
    <name evidence="3" type="primary">cmoM_1</name>
    <name evidence="3" type="ORF">ENKNEFLB_01011</name>
</gene>
<dbReference type="RefSeq" id="WP_214058196.1">
    <property type="nucleotide sequence ID" value="NZ_CP075371.1"/>
</dbReference>
<dbReference type="Pfam" id="PF13649">
    <property type="entry name" value="Methyltransf_25"/>
    <property type="match status" value="1"/>
</dbReference>
<evidence type="ECO:0000313" key="4">
    <source>
        <dbReference type="Proteomes" id="UP000679307"/>
    </source>
</evidence>
<dbReference type="EMBL" id="CP075371">
    <property type="protein sequence ID" value="QVT78633.1"/>
    <property type="molecule type" value="Genomic_DNA"/>
</dbReference>
<organism evidence="3 4">
    <name type="scientific">Nocardioides aquaticus</name>
    <dbReference type="NCBI Taxonomy" id="160826"/>
    <lineage>
        <taxon>Bacteria</taxon>
        <taxon>Bacillati</taxon>
        <taxon>Actinomycetota</taxon>
        <taxon>Actinomycetes</taxon>
        <taxon>Propionibacteriales</taxon>
        <taxon>Nocardioidaceae</taxon>
        <taxon>Nocardioides</taxon>
    </lineage>
</organism>
<dbReference type="InterPro" id="IPR041698">
    <property type="entry name" value="Methyltransf_25"/>
</dbReference>